<dbReference type="SUPFAM" id="SSF52540">
    <property type="entry name" value="P-loop containing nucleoside triphosphate hydrolases"/>
    <property type="match status" value="1"/>
</dbReference>
<reference evidence="21" key="1">
    <citation type="submission" date="2018-11" db="EMBL/GenBank/DDBJ databases">
        <authorList>
            <person name="Alioto T."/>
            <person name="Alioto T."/>
        </authorList>
    </citation>
    <scope>NUCLEOTIDE SEQUENCE</scope>
</reference>
<keyword evidence="7 21" id="KW-0347">Helicase</keyword>
<evidence type="ECO:0000313" key="22">
    <source>
        <dbReference type="Proteomes" id="UP000596742"/>
    </source>
</evidence>
<dbReference type="InterPro" id="IPR036388">
    <property type="entry name" value="WH-like_DNA-bd_sf"/>
</dbReference>
<comment type="cofactor">
    <cofactor evidence="1">
        <name>Zn(2+)</name>
        <dbReference type="ChEBI" id="CHEBI:29105"/>
    </cofactor>
</comment>
<evidence type="ECO:0000256" key="9">
    <source>
        <dbReference type="ARBA" id="ARBA00022840"/>
    </source>
</evidence>
<dbReference type="InterPro" id="IPR036390">
    <property type="entry name" value="WH_DNA-bd_sf"/>
</dbReference>
<evidence type="ECO:0000256" key="5">
    <source>
        <dbReference type="ARBA" id="ARBA00022771"/>
    </source>
</evidence>
<keyword evidence="6 21" id="KW-0378">Hydrolase</keyword>
<name>A0A8B6BJF4_MYTGA</name>
<feature type="compositionally biased region" description="Polar residues" evidence="18">
    <location>
        <begin position="1538"/>
        <end position="1553"/>
    </location>
</feature>
<evidence type="ECO:0000256" key="15">
    <source>
        <dbReference type="ARBA" id="ARBA00059912"/>
    </source>
</evidence>
<dbReference type="Pfam" id="PF02889">
    <property type="entry name" value="Sec63"/>
    <property type="match status" value="1"/>
</dbReference>
<dbReference type="InterPro" id="IPR001650">
    <property type="entry name" value="Helicase_C-like"/>
</dbReference>
<comment type="function">
    <text evidence="15">Required for crossover formation and complete synapsis of homologous chromosomes during meiosis.</text>
</comment>
<dbReference type="GO" id="GO:0043138">
    <property type="term" value="F:3'-5' DNA helicase activity"/>
    <property type="evidence" value="ECO:0007669"/>
    <property type="project" value="UniProtKB-EC"/>
</dbReference>
<dbReference type="SMART" id="SM00490">
    <property type="entry name" value="HELICc"/>
    <property type="match status" value="1"/>
</dbReference>
<dbReference type="PANTHER" id="PTHR47835:SF3">
    <property type="entry name" value="HELICASE FOR MEIOSIS 1"/>
    <property type="match status" value="1"/>
</dbReference>
<comment type="similarity">
    <text evidence="2">Belongs to the helicase family. SKI2 subfamily.</text>
</comment>
<dbReference type="InterPro" id="IPR057842">
    <property type="entry name" value="WH_MER3"/>
</dbReference>
<gene>
    <name evidence="21" type="ORF">MGAL_10B018432</name>
</gene>
<dbReference type="FunFam" id="3.40.50.300:FF:000950">
    <property type="entry name" value="probable ATP-dependent DNA helicase HFM1"/>
    <property type="match status" value="1"/>
</dbReference>
<keyword evidence="8" id="KW-0862">Zinc</keyword>
<comment type="catalytic activity">
    <reaction evidence="12">
        <text>Couples ATP hydrolysis with the unwinding of duplex DNA by translocating in the 3'-5' direction.</text>
        <dbReference type="EC" id="5.6.2.4"/>
    </reaction>
</comment>
<dbReference type="Pfam" id="PF00270">
    <property type="entry name" value="DEAD"/>
    <property type="match status" value="1"/>
</dbReference>
<dbReference type="Gene3D" id="1.10.10.10">
    <property type="entry name" value="Winged helix-like DNA-binding domain superfamily/Winged helix DNA-binding domain"/>
    <property type="match status" value="1"/>
</dbReference>
<dbReference type="EC" id="5.6.2.4" evidence="13"/>
<evidence type="ECO:0000259" key="20">
    <source>
        <dbReference type="PROSITE" id="PS51194"/>
    </source>
</evidence>
<accession>A0A8B6BJF4</accession>
<proteinExistence type="inferred from homology"/>
<evidence type="ECO:0000259" key="19">
    <source>
        <dbReference type="PROSITE" id="PS51192"/>
    </source>
</evidence>
<dbReference type="Gene3D" id="3.40.50.300">
    <property type="entry name" value="P-loop containing nucleotide triphosphate hydrolases"/>
    <property type="match status" value="2"/>
</dbReference>
<dbReference type="CDD" id="cd18023">
    <property type="entry name" value="DEXHc_HFM1"/>
    <property type="match status" value="1"/>
</dbReference>
<dbReference type="Pfam" id="PF00271">
    <property type="entry name" value="Helicase_C"/>
    <property type="match status" value="1"/>
</dbReference>
<evidence type="ECO:0000313" key="21">
    <source>
        <dbReference type="EMBL" id="VDH91764.1"/>
    </source>
</evidence>
<dbReference type="InterPro" id="IPR052247">
    <property type="entry name" value="Meiotic_Crossover_Helicase"/>
</dbReference>
<dbReference type="GO" id="GO:0016787">
    <property type="term" value="F:hydrolase activity"/>
    <property type="evidence" value="ECO:0007669"/>
    <property type="project" value="UniProtKB-KW"/>
</dbReference>
<dbReference type="InterPro" id="IPR027417">
    <property type="entry name" value="P-loop_NTPase"/>
</dbReference>
<keyword evidence="11" id="KW-0469">Meiosis</keyword>
<feature type="compositionally biased region" description="Polar residues" evidence="18">
    <location>
        <begin position="1230"/>
        <end position="1249"/>
    </location>
</feature>
<evidence type="ECO:0000256" key="18">
    <source>
        <dbReference type="SAM" id="MobiDB-lite"/>
    </source>
</evidence>
<dbReference type="GO" id="GO:0008270">
    <property type="term" value="F:zinc ion binding"/>
    <property type="evidence" value="ECO:0007669"/>
    <property type="project" value="UniProtKB-KW"/>
</dbReference>
<dbReference type="SMART" id="SM00487">
    <property type="entry name" value="DEXDc"/>
    <property type="match status" value="1"/>
</dbReference>
<dbReference type="InterPro" id="IPR004179">
    <property type="entry name" value="Sec63-dom"/>
</dbReference>
<evidence type="ECO:0000256" key="11">
    <source>
        <dbReference type="ARBA" id="ARBA00023254"/>
    </source>
</evidence>
<dbReference type="InterPro" id="IPR014001">
    <property type="entry name" value="Helicase_ATP-bd"/>
</dbReference>
<dbReference type="Proteomes" id="UP000596742">
    <property type="component" value="Unassembled WGS sequence"/>
</dbReference>
<comment type="caution">
    <text evidence="21">The sequence shown here is derived from an EMBL/GenBank/DDBJ whole genome shotgun (WGS) entry which is preliminary data.</text>
</comment>
<keyword evidence="10" id="KW-0413">Isomerase</keyword>
<feature type="region of interest" description="Disordered" evidence="18">
    <location>
        <begin position="1477"/>
        <end position="1502"/>
    </location>
</feature>
<evidence type="ECO:0000256" key="8">
    <source>
        <dbReference type="ARBA" id="ARBA00022833"/>
    </source>
</evidence>
<keyword evidence="4" id="KW-0547">Nucleotide-binding</keyword>
<comment type="catalytic activity">
    <reaction evidence="14">
        <text>ATP + H2O = ADP + phosphate + H(+)</text>
        <dbReference type="Rhea" id="RHEA:13065"/>
        <dbReference type="ChEBI" id="CHEBI:15377"/>
        <dbReference type="ChEBI" id="CHEBI:15378"/>
        <dbReference type="ChEBI" id="CHEBI:30616"/>
        <dbReference type="ChEBI" id="CHEBI:43474"/>
        <dbReference type="ChEBI" id="CHEBI:456216"/>
        <dbReference type="EC" id="5.6.2.4"/>
    </reaction>
</comment>
<evidence type="ECO:0000256" key="10">
    <source>
        <dbReference type="ARBA" id="ARBA00023235"/>
    </source>
</evidence>
<feature type="domain" description="Helicase C-terminal" evidence="20">
    <location>
        <begin position="516"/>
        <end position="706"/>
    </location>
</feature>
<organism evidence="21 22">
    <name type="scientific">Mytilus galloprovincialis</name>
    <name type="common">Mediterranean mussel</name>
    <dbReference type="NCBI Taxonomy" id="29158"/>
    <lineage>
        <taxon>Eukaryota</taxon>
        <taxon>Metazoa</taxon>
        <taxon>Spiralia</taxon>
        <taxon>Lophotrochozoa</taxon>
        <taxon>Mollusca</taxon>
        <taxon>Bivalvia</taxon>
        <taxon>Autobranchia</taxon>
        <taxon>Pteriomorphia</taxon>
        <taxon>Mytilida</taxon>
        <taxon>Mytiloidea</taxon>
        <taxon>Mytilidae</taxon>
        <taxon>Mytilinae</taxon>
        <taxon>Mytilus</taxon>
    </lineage>
</organism>
<sequence>MNPSQLFFDQRTPYDQPCNKFQKCENVSTEVPDAPLSFEPPLLPSQRFLGDIQASQLYQNSQRSHGQNQTGRLQETKHYSNYDLDLPVSQNYVPDILASQLYHNNQSEKDNSYHEKAGRGIANVRSGYKSDGLEKQSVNIILPKKTSRDMFKVQRMKDVDSTVEKKRTNFLHPDLAQQNVLEQTGKRKRFISPITPFFSHVSKAPKLPNGKENIGHTQKEAETPERVTAYKNKGRNLCSEKDAIPTPLPLLLPISHGIKLRSREEISERYRDIFEFPYFNIVQSKVFDEVFYTDKPLVVCAPTGAGKTALFELAIVRLMMKMENSPRKNFKVVYMAPIKALCSEKYTSWKEKFEPHNLKCAELTGDTEVDDYYELQEVNIILTTPEKWDSMTRRWRDNTCFVQSVCLFCIDEIHVLNDSTRGATIEAVISRMKTIQAAMGRSSVENFLPKLRFVAVSATIPNIDDIAEWLGESEPAISVKMDDSLRPVRLRKVVLGFYFDEHKGSAFHFDMSLNYKLAGIINTYSEDRPTLVFCSTRKSTQQAGEILAKDSRGKMIRTAQQRQKLMKYANMVKDNKLRDLVIKGIGFHHAGMDIQDRKYMEELFAAGDLFVLVATSTLAMGVNLPAHLVILKSTQYYNMGCHEEYSDTQILQMIGRAGRPQFDTTATAVIMTKNQTKAKYENLLNGTQVIESSLHKHLVEHLNAEIVLNTINDMSIAMEWIRYTFLYIRVMKNPKHYGMPLGLTKEQIEKRLQDLCMKSLNELEMTKMITMDEETFDVKPTEAGRLMARYCIAFETMKKFCKISGVESICELITLVADCEEFTEIQLRTNEKKTLNSLNKDKNRITIRFPIVGKIKTKQMKVNVLIQAALGCLMVQDFSLQQDTTRIFRAANRISRCLLELLWLRNDFKALLSSVQIMKSFRARLWEDSKYVTKQLDGIGPTLSNSLVNAGITSFQKIEDTNPRELELIVNRHPPFGNQVRDSVAGLPKYELTIEQVAKYSNSSSDLWIHLTIANKEQLQDKKTMSPYHTCVLIIGDQDNKIVYQRKIMDSYLLKDNGITKKIEVKRANKGPELNINLISQDWVGIDVQSSYTPFYSGPKKMSSSNSDTQNIPYSRSALVDSQQKSDQLQDLPSLQRRVPCNNSCMNKRFCGHDCCRNGIIPKNKKTPLTTQSAGKEVKRPNTFNNFMSDLKSKMSYFPETPKKKRLMMSGNVKDIDLNQFAYNPKPSLSHPTAPQTPKPAGNQNMASQNYYTPQVGKSRLTKFLTTPQNPQGNTSYSCQIGGDQSDDLDLERCFNDDDNIDEMGDANVDKRWTNNESKRNLDVTGEMPGYCQDDYGKEVNGRAGIEEDSHLNNGNNFDLNMDWPELEMYQKKREENLEDYEYELPDLDVNENENFSRSEYQPADFEIQSSLLPTQYGQNNSTKNQYIRDGRDSYDEFHVEQQNSCDLPQLHYTVGSSRQSHTPHRYGQVLAWSNTSRNGSPEWSGSDNEIVNADTPPSSSSILLNRSKEILNKHVEAISSKPWTKKTTNSAQYQTKSQMSNQGLYQARQHASNKNETKQKTLSLDSNSIRQIELNPSLSQHRWNMPNNSLKQTKQKILDANINHVNYNVKTNVPQQDSREQIKGGNFTAQGKLSAEKYLKEHAENQVNTYLKDDQFTMAESCQNKQNSAIPCQQLSSRNDERKYSEVQKSIPNFFSPENQFKSAMENKKSTPLDTFNSIFDGIF</sequence>
<evidence type="ECO:0000256" key="16">
    <source>
        <dbReference type="ARBA" id="ARBA00071159"/>
    </source>
</evidence>
<evidence type="ECO:0000256" key="4">
    <source>
        <dbReference type="ARBA" id="ARBA00022741"/>
    </source>
</evidence>
<dbReference type="SUPFAM" id="SSF158702">
    <property type="entry name" value="Sec63 N-terminal domain-like"/>
    <property type="match status" value="1"/>
</dbReference>
<dbReference type="GO" id="GO:0003676">
    <property type="term" value="F:nucleic acid binding"/>
    <property type="evidence" value="ECO:0007669"/>
    <property type="project" value="InterPro"/>
</dbReference>
<keyword evidence="9" id="KW-0067">ATP-binding</keyword>
<feature type="region of interest" description="Disordered" evidence="18">
    <location>
        <begin position="1222"/>
        <end position="1249"/>
    </location>
</feature>
<dbReference type="EMBL" id="UYJE01000261">
    <property type="protein sequence ID" value="VDH91764.1"/>
    <property type="molecule type" value="Genomic_DNA"/>
</dbReference>
<dbReference type="SUPFAM" id="SSF46785">
    <property type="entry name" value="Winged helix' DNA-binding domain"/>
    <property type="match status" value="1"/>
</dbReference>
<evidence type="ECO:0000256" key="3">
    <source>
        <dbReference type="ARBA" id="ARBA00022723"/>
    </source>
</evidence>
<evidence type="ECO:0000256" key="7">
    <source>
        <dbReference type="ARBA" id="ARBA00022806"/>
    </source>
</evidence>
<evidence type="ECO:0000256" key="12">
    <source>
        <dbReference type="ARBA" id="ARBA00034617"/>
    </source>
</evidence>
<protein>
    <recommendedName>
        <fullName evidence="16">Probable ATP-dependent DNA helicase HFM1</fullName>
        <ecNumber evidence="13">5.6.2.4</ecNumber>
    </recommendedName>
    <alternativeName>
        <fullName evidence="17">DNA 3'-5' helicase HFM1</fullName>
    </alternativeName>
</protein>
<dbReference type="Pfam" id="PF23445">
    <property type="entry name" value="WHD_SNRNP200"/>
    <property type="match status" value="1"/>
</dbReference>
<dbReference type="FunFam" id="3.40.50.300:FF:001076">
    <property type="entry name" value="ATP-dependent DNA helicase MER3"/>
    <property type="match status" value="1"/>
</dbReference>
<evidence type="ECO:0000256" key="1">
    <source>
        <dbReference type="ARBA" id="ARBA00001947"/>
    </source>
</evidence>
<feature type="region of interest" description="Disordered" evidence="18">
    <location>
        <begin position="1538"/>
        <end position="1563"/>
    </location>
</feature>
<dbReference type="GO" id="GO:0005524">
    <property type="term" value="F:ATP binding"/>
    <property type="evidence" value="ECO:0007669"/>
    <property type="project" value="UniProtKB-KW"/>
</dbReference>
<dbReference type="GO" id="GO:0007131">
    <property type="term" value="P:reciprocal meiotic recombination"/>
    <property type="evidence" value="ECO:0007669"/>
    <property type="project" value="UniProtKB-ARBA"/>
</dbReference>
<dbReference type="OrthoDB" id="5575at2759"/>
<keyword evidence="3" id="KW-0479">Metal-binding</keyword>
<dbReference type="Gene3D" id="1.10.3380.10">
    <property type="entry name" value="Sec63 N-terminal domain-like domain"/>
    <property type="match status" value="1"/>
</dbReference>
<dbReference type="PROSITE" id="PS51194">
    <property type="entry name" value="HELICASE_CTER"/>
    <property type="match status" value="1"/>
</dbReference>
<evidence type="ECO:0000256" key="13">
    <source>
        <dbReference type="ARBA" id="ARBA00034808"/>
    </source>
</evidence>
<keyword evidence="22" id="KW-1185">Reference proteome</keyword>
<evidence type="ECO:0000256" key="6">
    <source>
        <dbReference type="ARBA" id="ARBA00022801"/>
    </source>
</evidence>
<dbReference type="FunFam" id="1.10.3380.10:FF:000006">
    <property type="entry name" value="probable ATP-dependent DNA helicase HFM1 isoform X1"/>
    <property type="match status" value="1"/>
</dbReference>
<dbReference type="CDD" id="cd18795">
    <property type="entry name" value="SF2_C_Ski2"/>
    <property type="match status" value="1"/>
</dbReference>
<evidence type="ECO:0000256" key="2">
    <source>
        <dbReference type="ARBA" id="ARBA00010140"/>
    </source>
</evidence>
<dbReference type="SMART" id="SM00973">
    <property type="entry name" value="Sec63"/>
    <property type="match status" value="1"/>
</dbReference>
<evidence type="ECO:0000256" key="14">
    <source>
        <dbReference type="ARBA" id="ARBA00048988"/>
    </source>
</evidence>
<feature type="domain" description="Helicase ATP-binding" evidence="19">
    <location>
        <begin position="288"/>
        <end position="478"/>
    </location>
</feature>
<dbReference type="PROSITE" id="PS51192">
    <property type="entry name" value="HELICASE_ATP_BIND_1"/>
    <property type="match status" value="1"/>
</dbReference>
<keyword evidence="5" id="KW-0863">Zinc-finger</keyword>
<dbReference type="InterPro" id="IPR011545">
    <property type="entry name" value="DEAD/DEAH_box_helicase_dom"/>
</dbReference>
<dbReference type="FunFam" id="1.10.10.10:FF:000012">
    <property type="entry name" value="U5 small nuclear ribonucleoprotein helicase"/>
    <property type="match status" value="1"/>
</dbReference>
<evidence type="ECO:0000256" key="17">
    <source>
        <dbReference type="ARBA" id="ARBA00093665"/>
    </source>
</evidence>
<dbReference type="PANTHER" id="PTHR47835">
    <property type="entry name" value="HFM1, ATP DEPENDENT DNA HELICASE HOMOLOG"/>
    <property type="match status" value="1"/>
</dbReference>